<feature type="coiled-coil region" evidence="4">
    <location>
        <begin position="848"/>
        <end position="920"/>
    </location>
</feature>
<comment type="caution">
    <text evidence="7">The sequence shown here is derived from an EMBL/GenBank/DDBJ whole genome shotgun (WGS) entry which is preliminary data.</text>
</comment>
<sequence>MSEDGSIKVSVRIRPLNERELGENQTMGFEYNHTSLLEKTTTGQKVYRFDHCFGPNSNNMEAYDKVGKNLVMHALDGYNATIFTYGQTGSGKTHSILGNDSDPGFIPRCIDDVFNFVDSNKSTTTFLIMVSYLEVYNEEINDLLTPGESGQNLRILTEDPHKGAIIDGLVEQVVSNKKEIQTVLREGEKQRSYGSTKMNNTSSRSHTLFRMVIESRTELALAADDDKLTTSPSQAFTKFGSKSPSAGESKKTSYLNLVDLAGSERQKSTGATGSQLKEGSNINKSLLALGAVISKLGESNRKGGKGGKNVFIPFRDSKLTRILKNSLGGNTLTSILCTVTAAPMHHEETVSTLKFGQLCKTIKNNAKKNEVVDEKTLLKQYRSKISELTHQLAMERSADPSDAPKSGGGHARIEREDSMQGGAKAEAKLREALEHSDELQQKLDKLSDFFMKRGGSGSHLSPTLDSRSLRTRRRSSSVFALRTQSFSQEFGEAVEGGDPLLNPGKQGETGGQATFRDMAQLKSAHDDEISHMHAHIEELESLLESETDSNRKLREDINMKDEYIGDLYRQNEELLEAESEKQEFQENARREIQEYHDLRQVDLDKLQEQISGKKESLDTQEEGVSKRKAKLEEMEVLLSTKLAFLDEKESELQNNMNKLTQNIRIWDTEKDDLERRENDVLEWSKNFRSKEWQLEEKEKNILDKEAELQKKDKDLKRFEMELTESNKQLLNEKEQLKHLKDTLEKKERTIEADWDDLTKWKKLLKEREIEVEEKERHSKKKEENLQNALKNIDKREETLNYLKVEMNVKNEGLIVRESQIVKDQATINMLKPALESRSREFDHKQKTLEDEKAKLERLSVACKELKEVNEEKQLEINIKSRHLEEREQAVAEKEKLYKHLDDLKVELKNRELKQQMKEDQWTDTAARANAEQAAMLKQTEELLTAQIETTRTYEAELTTCKSNLEREKKARNVAMEKLQQWQSKCEALLEERTNSTNWGGAGGGAGGGGGQRTRTLTGASVSFGGARELKGRRTSEDYTTTPKGESENASILRNATERRGSELGEDRESEGKEREATGNGMGRETAGEEKVGLKEILIRSLETSADVLGKILSEDREEEEDHDDFFGSAFGFQQAEGGGMDQRETGTSSPARMSRSALSLKAPKTPQSPKSHNKPQVNAKGGRRKSGAGTPPRRKKIEQAKNPKRPIVRTTSKNVPILSLDLTNL</sequence>
<feature type="compositionally biased region" description="Basic and acidic residues" evidence="5">
    <location>
        <begin position="1027"/>
        <end position="1036"/>
    </location>
</feature>
<dbReference type="Pfam" id="PF00225">
    <property type="entry name" value="Kinesin"/>
    <property type="match status" value="1"/>
</dbReference>
<dbReference type="InterPro" id="IPR027640">
    <property type="entry name" value="Kinesin-like_fam"/>
</dbReference>
<feature type="region of interest" description="Disordered" evidence="5">
    <location>
        <begin position="994"/>
        <end position="1091"/>
    </location>
</feature>
<dbReference type="OrthoDB" id="3176171at2759"/>
<dbReference type="EMBL" id="BRYA01000171">
    <property type="protein sequence ID" value="GMI42432.1"/>
    <property type="molecule type" value="Genomic_DNA"/>
</dbReference>
<feature type="region of interest" description="Disordered" evidence="5">
    <location>
        <begin position="230"/>
        <end position="250"/>
    </location>
</feature>
<dbReference type="Gene3D" id="3.40.850.10">
    <property type="entry name" value="Kinesin motor domain"/>
    <property type="match status" value="1"/>
</dbReference>
<dbReference type="GO" id="GO:0008017">
    <property type="term" value="F:microtubule binding"/>
    <property type="evidence" value="ECO:0007669"/>
    <property type="project" value="InterPro"/>
</dbReference>
<evidence type="ECO:0000259" key="6">
    <source>
        <dbReference type="PROSITE" id="PS50067"/>
    </source>
</evidence>
<dbReference type="InterPro" id="IPR036961">
    <property type="entry name" value="Kinesin_motor_dom_sf"/>
</dbReference>
<dbReference type="Proteomes" id="UP001165065">
    <property type="component" value="Unassembled WGS sequence"/>
</dbReference>
<feature type="region of interest" description="Disordered" evidence="5">
    <location>
        <begin position="394"/>
        <end position="426"/>
    </location>
</feature>
<comment type="similarity">
    <text evidence="3">Belongs to the TRAFAC class myosin-kinesin ATPase superfamily. Kinesin family.</text>
</comment>
<feature type="coiled-coil region" evidence="4">
    <location>
        <begin position="964"/>
        <end position="991"/>
    </location>
</feature>
<accession>A0A9W7GDV6</accession>
<feature type="coiled-coil region" evidence="4">
    <location>
        <begin position="536"/>
        <end position="805"/>
    </location>
</feature>
<keyword evidence="2 3" id="KW-0505">Motor protein</keyword>
<feature type="binding site" evidence="3">
    <location>
        <begin position="86"/>
        <end position="93"/>
    </location>
    <ligand>
        <name>ATP</name>
        <dbReference type="ChEBI" id="CHEBI:30616"/>
    </ligand>
</feature>
<feature type="domain" description="Kinesin motor" evidence="6">
    <location>
        <begin position="6"/>
        <end position="362"/>
    </location>
</feature>
<feature type="compositionally biased region" description="Basic residues" evidence="5">
    <location>
        <begin position="1181"/>
        <end position="1207"/>
    </location>
</feature>
<feature type="compositionally biased region" description="Polar residues" evidence="5">
    <location>
        <begin position="1037"/>
        <end position="1053"/>
    </location>
</feature>
<dbReference type="GO" id="GO:0003777">
    <property type="term" value="F:microtubule motor activity"/>
    <property type="evidence" value="ECO:0007669"/>
    <property type="project" value="InterPro"/>
</dbReference>
<feature type="compositionally biased region" description="Basic and acidic residues" evidence="5">
    <location>
        <begin position="1055"/>
        <end position="1076"/>
    </location>
</feature>
<evidence type="ECO:0000256" key="2">
    <source>
        <dbReference type="ARBA" id="ARBA00023175"/>
    </source>
</evidence>
<keyword evidence="3" id="KW-0067">ATP-binding</keyword>
<gene>
    <name evidence="7" type="ORF">TrCOL_g11610</name>
</gene>
<feature type="compositionally biased region" description="Polar residues" evidence="5">
    <location>
        <begin position="230"/>
        <end position="246"/>
    </location>
</feature>
<dbReference type="PRINTS" id="PR00380">
    <property type="entry name" value="KINESINHEAVY"/>
</dbReference>
<dbReference type="InterPro" id="IPR027417">
    <property type="entry name" value="P-loop_NTPase"/>
</dbReference>
<evidence type="ECO:0000256" key="1">
    <source>
        <dbReference type="ARBA" id="ARBA00023054"/>
    </source>
</evidence>
<keyword evidence="8" id="KW-1185">Reference proteome</keyword>
<evidence type="ECO:0000256" key="3">
    <source>
        <dbReference type="PROSITE-ProRule" id="PRU00283"/>
    </source>
</evidence>
<dbReference type="SMART" id="SM00129">
    <property type="entry name" value="KISc"/>
    <property type="match status" value="1"/>
</dbReference>
<dbReference type="GO" id="GO:0007018">
    <property type="term" value="P:microtubule-based movement"/>
    <property type="evidence" value="ECO:0007669"/>
    <property type="project" value="InterPro"/>
</dbReference>
<dbReference type="PANTHER" id="PTHR47968">
    <property type="entry name" value="CENTROMERE PROTEIN E"/>
    <property type="match status" value="1"/>
</dbReference>
<keyword evidence="1 4" id="KW-0175">Coiled coil</keyword>
<dbReference type="GO" id="GO:0000278">
    <property type="term" value="P:mitotic cell cycle"/>
    <property type="evidence" value="ECO:0007669"/>
    <property type="project" value="TreeGrafter"/>
</dbReference>
<dbReference type="SUPFAM" id="SSF52540">
    <property type="entry name" value="P-loop containing nucleoside triphosphate hydrolases"/>
    <property type="match status" value="1"/>
</dbReference>
<evidence type="ECO:0000256" key="5">
    <source>
        <dbReference type="SAM" id="MobiDB-lite"/>
    </source>
</evidence>
<feature type="compositionally biased region" description="Gly residues" evidence="5">
    <location>
        <begin position="999"/>
        <end position="1011"/>
    </location>
</feature>
<organism evidence="7 8">
    <name type="scientific">Triparma columacea</name>
    <dbReference type="NCBI Taxonomy" id="722753"/>
    <lineage>
        <taxon>Eukaryota</taxon>
        <taxon>Sar</taxon>
        <taxon>Stramenopiles</taxon>
        <taxon>Ochrophyta</taxon>
        <taxon>Bolidophyceae</taxon>
        <taxon>Parmales</taxon>
        <taxon>Triparmaceae</taxon>
        <taxon>Triparma</taxon>
    </lineage>
</organism>
<dbReference type="InterPro" id="IPR001752">
    <property type="entry name" value="Kinesin_motor_dom"/>
</dbReference>
<name>A0A9W7GDV6_9STRA</name>
<evidence type="ECO:0000313" key="8">
    <source>
        <dbReference type="Proteomes" id="UP001165065"/>
    </source>
</evidence>
<dbReference type="GO" id="GO:0005874">
    <property type="term" value="C:microtubule"/>
    <property type="evidence" value="ECO:0007669"/>
    <property type="project" value="TreeGrafter"/>
</dbReference>
<keyword evidence="3" id="KW-0547">Nucleotide-binding</keyword>
<feature type="region of interest" description="Disordered" evidence="5">
    <location>
        <begin position="1111"/>
        <end position="1225"/>
    </location>
</feature>
<dbReference type="GO" id="GO:0005524">
    <property type="term" value="F:ATP binding"/>
    <property type="evidence" value="ECO:0007669"/>
    <property type="project" value="UniProtKB-UniRule"/>
</dbReference>
<evidence type="ECO:0000256" key="4">
    <source>
        <dbReference type="SAM" id="Coils"/>
    </source>
</evidence>
<protein>
    <recommendedName>
        <fullName evidence="6">Kinesin motor domain-containing protein</fullName>
    </recommendedName>
</protein>
<reference evidence="8" key="1">
    <citation type="journal article" date="2023" name="Commun. Biol.">
        <title>Genome analysis of Parmales, the sister group of diatoms, reveals the evolutionary specialization of diatoms from phago-mixotrophs to photoautotrophs.</title>
        <authorList>
            <person name="Ban H."/>
            <person name="Sato S."/>
            <person name="Yoshikawa S."/>
            <person name="Yamada K."/>
            <person name="Nakamura Y."/>
            <person name="Ichinomiya M."/>
            <person name="Sato N."/>
            <person name="Blanc-Mathieu R."/>
            <person name="Endo H."/>
            <person name="Kuwata A."/>
            <person name="Ogata H."/>
        </authorList>
    </citation>
    <scope>NUCLEOTIDE SEQUENCE [LARGE SCALE GENOMIC DNA]</scope>
</reference>
<proteinExistence type="inferred from homology"/>
<dbReference type="AlphaFoldDB" id="A0A9W7GDV6"/>
<evidence type="ECO:0000313" key="7">
    <source>
        <dbReference type="EMBL" id="GMI42432.1"/>
    </source>
</evidence>
<dbReference type="PROSITE" id="PS50067">
    <property type="entry name" value="KINESIN_MOTOR_2"/>
    <property type="match status" value="1"/>
</dbReference>
<feature type="compositionally biased region" description="Polar residues" evidence="5">
    <location>
        <begin position="1165"/>
        <end position="1176"/>
    </location>
</feature>
<dbReference type="PANTHER" id="PTHR47968:SF75">
    <property type="entry name" value="CENTROMERE-ASSOCIATED PROTEIN E"/>
    <property type="match status" value="1"/>
</dbReference>